<dbReference type="RefSeq" id="WP_354220274.1">
    <property type="nucleotide sequence ID" value="NZ_JBEPMX010000008.1"/>
</dbReference>
<dbReference type="EMBL" id="JBEPMX010000008">
    <property type="protein sequence ID" value="MET3683670.1"/>
    <property type="molecule type" value="Genomic_DNA"/>
</dbReference>
<dbReference type="SUPFAM" id="SSF51735">
    <property type="entry name" value="NAD(P)-binding Rossmann-fold domains"/>
    <property type="match status" value="1"/>
</dbReference>
<accession>A0ABV2KY99</accession>
<dbReference type="PANTHER" id="PTHR10996">
    <property type="entry name" value="2-HYDROXYACID DEHYDROGENASE-RELATED"/>
    <property type="match status" value="1"/>
</dbReference>
<dbReference type="PROSITE" id="PS00065">
    <property type="entry name" value="D_2_HYDROXYACID_DH_1"/>
    <property type="match status" value="1"/>
</dbReference>
<dbReference type="InterPro" id="IPR006140">
    <property type="entry name" value="D-isomer_DH_NAD-bd"/>
</dbReference>
<protein>
    <submittedName>
        <fullName evidence="6">Glyoxylate reductase</fullName>
        <ecNumber evidence="6">1.1.1.26</ecNumber>
    </submittedName>
</protein>
<evidence type="ECO:0000256" key="1">
    <source>
        <dbReference type="ARBA" id="ARBA00005854"/>
    </source>
</evidence>
<dbReference type="CDD" id="cd05301">
    <property type="entry name" value="GDH"/>
    <property type="match status" value="1"/>
</dbReference>
<dbReference type="Pfam" id="PF02826">
    <property type="entry name" value="2-Hacid_dh_C"/>
    <property type="match status" value="1"/>
</dbReference>
<evidence type="ECO:0000259" key="5">
    <source>
        <dbReference type="Pfam" id="PF02826"/>
    </source>
</evidence>
<evidence type="ECO:0000256" key="3">
    <source>
        <dbReference type="RuleBase" id="RU003719"/>
    </source>
</evidence>
<feature type="domain" description="D-isomer specific 2-hydroxyacid dehydrogenase catalytic" evidence="4">
    <location>
        <begin position="6"/>
        <end position="321"/>
    </location>
</feature>
<dbReference type="InterPro" id="IPR006139">
    <property type="entry name" value="D-isomer_2_OHA_DH_cat_dom"/>
</dbReference>
<dbReference type="InterPro" id="IPR036291">
    <property type="entry name" value="NAD(P)-bd_dom_sf"/>
</dbReference>
<comment type="similarity">
    <text evidence="1 3">Belongs to the D-isomer specific 2-hydroxyacid dehydrogenase family.</text>
</comment>
<dbReference type="InterPro" id="IPR029752">
    <property type="entry name" value="D-isomer_DH_CS1"/>
</dbReference>
<dbReference type="Pfam" id="PF00389">
    <property type="entry name" value="2-Hacid_dh"/>
    <property type="match status" value="1"/>
</dbReference>
<dbReference type="EC" id="1.1.1.26" evidence="6"/>
<dbReference type="PROSITE" id="PS00671">
    <property type="entry name" value="D_2_HYDROXYACID_DH_3"/>
    <property type="match status" value="1"/>
</dbReference>
<name>A0ABV2KY99_9BACI</name>
<keyword evidence="2 3" id="KW-0560">Oxidoreductase</keyword>
<gene>
    <name evidence="6" type="ORF">ABID56_001779</name>
</gene>
<organism evidence="6 7">
    <name type="scientific">Alkalibacillus flavidus</name>
    <dbReference type="NCBI Taxonomy" id="546021"/>
    <lineage>
        <taxon>Bacteria</taxon>
        <taxon>Bacillati</taxon>
        <taxon>Bacillota</taxon>
        <taxon>Bacilli</taxon>
        <taxon>Bacillales</taxon>
        <taxon>Bacillaceae</taxon>
        <taxon>Alkalibacillus</taxon>
    </lineage>
</organism>
<dbReference type="GO" id="GO:0047964">
    <property type="term" value="F:glyoxylate reductase (NADH) activity"/>
    <property type="evidence" value="ECO:0007669"/>
    <property type="project" value="UniProtKB-EC"/>
</dbReference>
<keyword evidence="7" id="KW-1185">Reference proteome</keyword>
<dbReference type="SUPFAM" id="SSF52283">
    <property type="entry name" value="Formate/glycerate dehydrogenase catalytic domain-like"/>
    <property type="match status" value="1"/>
</dbReference>
<dbReference type="InterPro" id="IPR050223">
    <property type="entry name" value="D-isomer_2-hydroxyacid_DH"/>
</dbReference>
<evidence type="ECO:0000256" key="2">
    <source>
        <dbReference type="ARBA" id="ARBA00023002"/>
    </source>
</evidence>
<evidence type="ECO:0000259" key="4">
    <source>
        <dbReference type="Pfam" id="PF00389"/>
    </source>
</evidence>
<dbReference type="PANTHER" id="PTHR10996:SF283">
    <property type="entry name" value="GLYOXYLATE_HYDROXYPYRUVATE REDUCTASE B"/>
    <property type="match status" value="1"/>
</dbReference>
<dbReference type="Gene3D" id="3.40.50.720">
    <property type="entry name" value="NAD(P)-binding Rossmann-like Domain"/>
    <property type="match status" value="2"/>
</dbReference>
<dbReference type="Proteomes" id="UP001549167">
    <property type="component" value="Unassembled WGS sequence"/>
</dbReference>
<evidence type="ECO:0000313" key="7">
    <source>
        <dbReference type="Proteomes" id="UP001549167"/>
    </source>
</evidence>
<feature type="domain" description="D-isomer specific 2-hydroxyacid dehydrogenase NAD-binding" evidence="5">
    <location>
        <begin position="111"/>
        <end position="289"/>
    </location>
</feature>
<dbReference type="InterPro" id="IPR029753">
    <property type="entry name" value="D-isomer_DH_CS"/>
</dbReference>
<comment type="caution">
    <text evidence="6">The sequence shown here is derived from an EMBL/GenBank/DDBJ whole genome shotgun (WGS) entry which is preliminary data.</text>
</comment>
<evidence type="ECO:0000313" key="6">
    <source>
        <dbReference type="EMBL" id="MET3683670.1"/>
    </source>
</evidence>
<reference evidence="6 7" key="1">
    <citation type="submission" date="2024-06" db="EMBL/GenBank/DDBJ databases">
        <title>Genomic Encyclopedia of Type Strains, Phase IV (KMG-IV): sequencing the most valuable type-strain genomes for metagenomic binning, comparative biology and taxonomic classification.</title>
        <authorList>
            <person name="Goeker M."/>
        </authorList>
    </citation>
    <scope>NUCLEOTIDE SEQUENCE [LARGE SCALE GENOMIC DNA]</scope>
    <source>
        <strain evidence="6 7">DSM 23520</strain>
    </source>
</reference>
<proteinExistence type="inferred from homology"/>
<sequence length="322" mass="35863">MTKPFVYITRKIADDVVSALANEYHVEMWGEEETTVPRDVLLSKAREADALLTMLTDSIDDELMQQAPNLKVVANLAVGYDNIDVQAASRHGVIVTNTPDVLTDTTADLTFGLLLATARRIPEAVKHIKEDKWTSWSPYMLAGHDVHHKTLGIIGMGSIGEAVAKRAKGFDMTVLYHNRSRKEQAEKQLGVEYRSFDDVMTQSDFVICMTPLTEETKGMFNRSVFKQMKSSAFFINTSRGAVVNEDDLYDALQAGDIRGAGLDVFQQEPIQADHPLLQCEQVVALPHIGSSSFETRTAMMWLTKENIERVLSGEEPKTPVNV</sequence>